<dbReference type="AlphaFoldDB" id="A0A816R7L0"/>
<proteinExistence type="predicted"/>
<feature type="non-terminal residue" evidence="1">
    <location>
        <position position="1"/>
    </location>
</feature>
<gene>
    <name evidence="1" type="ORF">WKI299_LOCUS14073</name>
</gene>
<dbReference type="EMBL" id="CAJNRF010005385">
    <property type="protein sequence ID" value="CAF2070572.1"/>
    <property type="molecule type" value="Genomic_DNA"/>
</dbReference>
<reference evidence="1" key="1">
    <citation type="submission" date="2021-02" db="EMBL/GenBank/DDBJ databases">
        <authorList>
            <person name="Nowell W R."/>
        </authorList>
    </citation>
    <scope>NUCLEOTIDE SEQUENCE</scope>
</reference>
<protein>
    <recommendedName>
        <fullName evidence="3">F-box domain-containing protein</fullName>
    </recommendedName>
</protein>
<evidence type="ECO:0008006" key="3">
    <source>
        <dbReference type="Google" id="ProtNLM"/>
    </source>
</evidence>
<sequence>LVSSSTSTKNHYPDNVTNSLDIPHEILLIICRYMTPCDVLRSFYTPATPQSHIHRLIAAYYTKINLDTDAFEDCGYLFKLLLDSNHPLRPASLTLNSIVRNLTCFKMLKVSQSDEVTINKFYTNMEKLEHLHLTILYTTEFSPRGNRLFRLQSSGKRRALRPVTIRKPNGFILRKALAAHEGLQYVDLVLKMIDDLFVLLGGLVPNVQTMIIKLQQSRLLTSRYPRWTSSCSHLIEFTLVDDATSMLVYISVLLKLTLSTRDTPDHRFCHGLTMDSVLTQYAVHLQKFHYTMMHRISDQTLVESFTQWPMNVVFYENENVNWVHIFHYHGGVTTKTSVNYLMCRMNTIGQSHRILNKPNT</sequence>
<accession>A0A816R7L0</accession>
<comment type="caution">
    <text evidence="1">The sequence shown here is derived from an EMBL/GenBank/DDBJ whole genome shotgun (WGS) entry which is preliminary data.</text>
</comment>
<evidence type="ECO:0000313" key="2">
    <source>
        <dbReference type="Proteomes" id="UP000663856"/>
    </source>
</evidence>
<evidence type="ECO:0000313" key="1">
    <source>
        <dbReference type="EMBL" id="CAF2070572.1"/>
    </source>
</evidence>
<name>A0A816R7L0_9BILA</name>
<dbReference type="Proteomes" id="UP000663856">
    <property type="component" value="Unassembled WGS sequence"/>
</dbReference>
<organism evidence="1 2">
    <name type="scientific">Rotaria magnacalcarata</name>
    <dbReference type="NCBI Taxonomy" id="392030"/>
    <lineage>
        <taxon>Eukaryota</taxon>
        <taxon>Metazoa</taxon>
        <taxon>Spiralia</taxon>
        <taxon>Gnathifera</taxon>
        <taxon>Rotifera</taxon>
        <taxon>Eurotatoria</taxon>
        <taxon>Bdelloidea</taxon>
        <taxon>Philodinida</taxon>
        <taxon>Philodinidae</taxon>
        <taxon>Rotaria</taxon>
    </lineage>
</organism>